<dbReference type="GO" id="GO:0005730">
    <property type="term" value="C:nucleolus"/>
    <property type="evidence" value="ECO:0007669"/>
    <property type="project" value="TreeGrafter"/>
</dbReference>
<dbReference type="PANTHER" id="PTHR23405:SF4">
    <property type="entry name" value="PROTEIN MAK16 HOMOLOG"/>
    <property type="match status" value="1"/>
</dbReference>
<dbReference type="AlphaFoldDB" id="A0A8S9S7V8"/>
<sequence length="142" mass="16752">MTEIETETESFCRNPYNLTGICIWLSAVFSVVVCCYSEVLNLCMKSIERAHIPMNLWERIKLPRNRVETELLERLKNGIYPDIRYRELEFLEPDIEYVEGYGELVEEEEYIEDFYGFPSKESHLDSDDHDVASCDDKCNFQS</sequence>
<dbReference type="EMBL" id="QGKX02000088">
    <property type="protein sequence ID" value="KAF3588738.1"/>
    <property type="molecule type" value="Genomic_DNA"/>
</dbReference>
<evidence type="ECO:0000256" key="1">
    <source>
        <dbReference type="ARBA" id="ARBA00004123"/>
    </source>
</evidence>
<name>A0A8S9S7V8_BRACR</name>
<comment type="caution">
    <text evidence="4">The sequence shown here is derived from an EMBL/GenBank/DDBJ whole genome shotgun (WGS) entry which is preliminary data.</text>
</comment>
<dbReference type="GO" id="GO:0000460">
    <property type="term" value="P:maturation of 5.8S rRNA"/>
    <property type="evidence" value="ECO:0007669"/>
    <property type="project" value="TreeGrafter"/>
</dbReference>
<dbReference type="GO" id="GO:0000470">
    <property type="term" value="P:maturation of LSU-rRNA"/>
    <property type="evidence" value="ECO:0007669"/>
    <property type="project" value="TreeGrafter"/>
</dbReference>
<dbReference type="Proteomes" id="UP000712600">
    <property type="component" value="Unassembled WGS sequence"/>
</dbReference>
<gene>
    <name evidence="4" type="ORF">F2Q69_00030547</name>
</gene>
<feature type="transmembrane region" description="Helical" evidence="3">
    <location>
        <begin position="23"/>
        <end position="44"/>
    </location>
</feature>
<evidence type="ECO:0000313" key="4">
    <source>
        <dbReference type="EMBL" id="KAF3588738.1"/>
    </source>
</evidence>
<dbReference type="GO" id="GO:0030687">
    <property type="term" value="C:preribosome, large subunit precursor"/>
    <property type="evidence" value="ECO:0007669"/>
    <property type="project" value="TreeGrafter"/>
</dbReference>
<proteinExistence type="predicted"/>
<keyword evidence="3" id="KW-1133">Transmembrane helix</keyword>
<evidence type="ECO:0000256" key="3">
    <source>
        <dbReference type="SAM" id="Phobius"/>
    </source>
</evidence>
<keyword evidence="2" id="KW-0539">Nucleus</keyword>
<protein>
    <submittedName>
        <fullName evidence="4">Uncharacterized protein</fullName>
    </submittedName>
</protein>
<keyword evidence="3" id="KW-0812">Transmembrane</keyword>
<keyword evidence="3" id="KW-0472">Membrane</keyword>
<organism evidence="4 5">
    <name type="scientific">Brassica cretica</name>
    <name type="common">Mustard</name>
    <dbReference type="NCBI Taxonomy" id="69181"/>
    <lineage>
        <taxon>Eukaryota</taxon>
        <taxon>Viridiplantae</taxon>
        <taxon>Streptophyta</taxon>
        <taxon>Embryophyta</taxon>
        <taxon>Tracheophyta</taxon>
        <taxon>Spermatophyta</taxon>
        <taxon>Magnoliopsida</taxon>
        <taxon>eudicotyledons</taxon>
        <taxon>Gunneridae</taxon>
        <taxon>Pentapetalae</taxon>
        <taxon>rosids</taxon>
        <taxon>malvids</taxon>
        <taxon>Brassicales</taxon>
        <taxon>Brassicaceae</taxon>
        <taxon>Brassiceae</taxon>
        <taxon>Brassica</taxon>
    </lineage>
</organism>
<evidence type="ECO:0000313" key="5">
    <source>
        <dbReference type="Proteomes" id="UP000712600"/>
    </source>
</evidence>
<accession>A0A8S9S7V8</accession>
<reference evidence="4" key="1">
    <citation type="submission" date="2019-12" db="EMBL/GenBank/DDBJ databases">
        <title>Genome sequencing and annotation of Brassica cretica.</title>
        <authorList>
            <person name="Studholme D.J."/>
            <person name="Sarris P."/>
        </authorList>
    </citation>
    <scope>NUCLEOTIDE SEQUENCE</scope>
    <source>
        <strain evidence="4">PFS-109/04</strain>
        <tissue evidence="4">Leaf</tissue>
    </source>
</reference>
<dbReference type="PANTHER" id="PTHR23405">
    <property type="entry name" value="MAINTENANCE OF KILLER 16 MAK16 PROTEIN-RELATED"/>
    <property type="match status" value="1"/>
</dbReference>
<comment type="subcellular location">
    <subcellularLocation>
        <location evidence="1">Nucleus</location>
    </subcellularLocation>
</comment>
<evidence type="ECO:0000256" key="2">
    <source>
        <dbReference type="ARBA" id="ARBA00023242"/>
    </source>
</evidence>